<reference evidence="6 7" key="1">
    <citation type="submission" date="2014-01" db="EMBL/GenBank/DDBJ databases">
        <authorList>
            <person name="Dobos K."/>
            <person name="Lenaerts A."/>
            <person name="Ordway D."/>
            <person name="DeGroote M.A."/>
            <person name="Parker T."/>
            <person name="Sizemore C."/>
            <person name="Tallon L.J."/>
            <person name="Sadzewicz L.K."/>
            <person name="Sengamalay N."/>
            <person name="Fraser C.M."/>
            <person name="Hine E."/>
            <person name="Shefchek K.A."/>
            <person name="Das S.P."/>
            <person name="Tettelin H."/>
        </authorList>
    </citation>
    <scope>NUCLEOTIDE SEQUENCE [LARGE SCALE GENOMIC DNA]</scope>
    <source>
        <strain evidence="6 7">Harvey</strain>
    </source>
</reference>
<proteinExistence type="predicted"/>
<accession>A0ABP3A255</accession>
<name>A0ABP3A255_MYCUL</name>
<keyword evidence="4" id="KW-0472">Membrane</keyword>
<dbReference type="PANTHER" id="PTHR43520">
    <property type="entry name" value="ATP7, ISOFORM B"/>
    <property type="match status" value="1"/>
</dbReference>
<dbReference type="Pfam" id="PF00122">
    <property type="entry name" value="E1-E2_ATPase"/>
    <property type="match status" value="1"/>
</dbReference>
<dbReference type="InterPro" id="IPR008250">
    <property type="entry name" value="ATPase_P-typ_transduc_dom_A_sf"/>
</dbReference>
<dbReference type="Gene3D" id="2.70.150.10">
    <property type="entry name" value="Calcium-transporting ATPase, cytoplasmic transduction domain A"/>
    <property type="match status" value="1"/>
</dbReference>
<evidence type="ECO:0000256" key="2">
    <source>
        <dbReference type="ARBA" id="ARBA00022723"/>
    </source>
</evidence>
<dbReference type="PANTHER" id="PTHR43520:SF8">
    <property type="entry name" value="P-TYPE CU(+) TRANSPORTER"/>
    <property type="match status" value="1"/>
</dbReference>
<keyword evidence="4" id="KW-1133">Transmembrane helix</keyword>
<dbReference type="InterPro" id="IPR059000">
    <property type="entry name" value="ATPase_P-type_domA"/>
</dbReference>
<dbReference type="Proteomes" id="UP000020681">
    <property type="component" value="Unassembled WGS sequence"/>
</dbReference>
<evidence type="ECO:0000256" key="3">
    <source>
        <dbReference type="ARBA" id="ARBA00022967"/>
    </source>
</evidence>
<protein>
    <submittedName>
        <fullName evidence="6">E1-E2 ATPase family protein</fullName>
    </submittedName>
</protein>
<evidence type="ECO:0000313" key="7">
    <source>
        <dbReference type="Proteomes" id="UP000020681"/>
    </source>
</evidence>
<evidence type="ECO:0000256" key="4">
    <source>
        <dbReference type="SAM" id="Phobius"/>
    </source>
</evidence>
<comment type="caution">
    <text evidence="6">The sequence shown here is derived from an EMBL/GenBank/DDBJ whole genome shotgun (WGS) entry which is preliminary data.</text>
</comment>
<organism evidence="6 7">
    <name type="scientific">Mycobacterium ulcerans str. Harvey</name>
    <dbReference type="NCBI Taxonomy" id="1299332"/>
    <lineage>
        <taxon>Bacteria</taxon>
        <taxon>Bacillati</taxon>
        <taxon>Actinomycetota</taxon>
        <taxon>Actinomycetes</taxon>
        <taxon>Mycobacteriales</taxon>
        <taxon>Mycobacteriaceae</taxon>
        <taxon>Mycobacterium</taxon>
        <taxon>Mycobacterium ulcerans group</taxon>
    </lineage>
</organism>
<evidence type="ECO:0000259" key="5">
    <source>
        <dbReference type="Pfam" id="PF00122"/>
    </source>
</evidence>
<feature type="transmembrane region" description="Helical" evidence="4">
    <location>
        <begin position="76"/>
        <end position="98"/>
    </location>
</feature>
<comment type="subcellular location">
    <subcellularLocation>
        <location evidence="1">Membrane</location>
        <topology evidence="1">Multi-pass membrane protein</topology>
    </subcellularLocation>
</comment>
<evidence type="ECO:0000256" key="1">
    <source>
        <dbReference type="ARBA" id="ARBA00004141"/>
    </source>
</evidence>
<feature type="domain" description="P-type ATPase A" evidence="5">
    <location>
        <begin position="2"/>
        <end position="60"/>
    </location>
</feature>
<dbReference type="EMBL" id="JAOL01000189">
    <property type="protein sequence ID" value="EUA85668.1"/>
    <property type="molecule type" value="Genomic_DNA"/>
</dbReference>
<keyword evidence="7" id="KW-1185">Reference proteome</keyword>
<keyword evidence="2" id="KW-0479">Metal-binding</keyword>
<gene>
    <name evidence="6" type="ORF">I551_7894</name>
</gene>
<keyword evidence="3" id="KW-1278">Translocase</keyword>
<evidence type="ECO:0000313" key="6">
    <source>
        <dbReference type="EMBL" id="EUA85668.1"/>
    </source>
</evidence>
<dbReference type="SUPFAM" id="SSF81653">
    <property type="entry name" value="Calcium ATPase, transduction domain A"/>
    <property type="match status" value="1"/>
</dbReference>
<keyword evidence="4" id="KW-0812">Transmembrane</keyword>
<sequence length="128" mass="13161">MIDGTAAIDMSAMTGESKPVRATADAPVIGGTIVLDGRLVIEATAVGADTQFAAMVRLVEEAQAQKARAQRLADRISAVFVPVVFAIAGVAGVAWLLSGAGADRAFSVTLGVLVIACPCALDWPPRRQ</sequence>